<feature type="transmembrane region" description="Helical" evidence="9">
    <location>
        <begin position="450"/>
        <end position="473"/>
    </location>
</feature>
<evidence type="ECO:0000256" key="6">
    <source>
        <dbReference type="ARBA" id="ARBA00034221"/>
    </source>
</evidence>
<keyword evidence="12" id="KW-1185">Reference proteome</keyword>
<comment type="function">
    <text evidence="7">Counteracts the endogenous Pycsar antiviral defense system. Phosphodiesterase that enables metal-dependent hydrolysis of host cyclic nucleotide Pycsar defense signals such as cCMP and cUMP.</text>
</comment>
<feature type="transmembrane region" description="Helical" evidence="9">
    <location>
        <begin position="564"/>
        <end position="582"/>
    </location>
</feature>
<evidence type="ECO:0000256" key="2">
    <source>
        <dbReference type="ARBA" id="ARBA00022475"/>
    </source>
</evidence>
<dbReference type="InterPro" id="IPR025405">
    <property type="entry name" value="DUF4131"/>
</dbReference>
<dbReference type="EMBL" id="VCIW01000002">
    <property type="protein sequence ID" value="TLS53715.1"/>
    <property type="molecule type" value="Genomic_DNA"/>
</dbReference>
<evidence type="ECO:0000256" key="7">
    <source>
        <dbReference type="ARBA" id="ARBA00034301"/>
    </source>
</evidence>
<dbReference type="GO" id="GO:0030420">
    <property type="term" value="P:establishment of competence for transformation"/>
    <property type="evidence" value="ECO:0007669"/>
    <property type="project" value="InterPro"/>
</dbReference>
<feature type="transmembrane region" description="Helical" evidence="9">
    <location>
        <begin position="331"/>
        <end position="355"/>
    </location>
</feature>
<dbReference type="InterPro" id="IPR036866">
    <property type="entry name" value="RibonucZ/Hydroxyglut_hydro"/>
</dbReference>
<feature type="transmembrane region" description="Helical" evidence="9">
    <location>
        <begin position="480"/>
        <end position="501"/>
    </location>
</feature>
<dbReference type="SUPFAM" id="SSF56281">
    <property type="entry name" value="Metallo-hydrolase/oxidoreductase"/>
    <property type="match status" value="1"/>
</dbReference>
<dbReference type="PANTHER" id="PTHR30619:SF1">
    <property type="entry name" value="RECOMBINATION PROTEIN 2"/>
    <property type="match status" value="1"/>
</dbReference>
<dbReference type="GO" id="GO:0005886">
    <property type="term" value="C:plasma membrane"/>
    <property type="evidence" value="ECO:0007669"/>
    <property type="project" value="UniProtKB-SubCell"/>
</dbReference>
<dbReference type="InterPro" id="IPR004797">
    <property type="entry name" value="Competence_ComEC/Rec2"/>
</dbReference>
<evidence type="ECO:0000256" key="8">
    <source>
        <dbReference type="ARBA" id="ARBA00048505"/>
    </source>
</evidence>
<feature type="transmembrane region" description="Helical" evidence="9">
    <location>
        <begin position="416"/>
        <end position="438"/>
    </location>
</feature>
<gene>
    <name evidence="11" type="ORF">FE782_05455</name>
</gene>
<evidence type="ECO:0000256" key="3">
    <source>
        <dbReference type="ARBA" id="ARBA00022692"/>
    </source>
</evidence>
<evidence type="ECO:0000256" key="1">
    <source>
        <dbReference type="ARBA" id="ARBA00004651"/>
    </source>
</evidence>
<evidence type="ECO:0000256" key="9">
    <source>
        <dbReference type="SAM" id="Phobius"/>
    </source>
</evidence>
<evidence type="ECO:0000256" key="5">
    <source>
        <dbReference type="ARBA" id="ARBA00023136"/>
    </source>
</evidence>
<dbReference type="NCBIfam" id="TIGR00360">
    <property type="entry name" value="ComEC_N-term"/>
    <property type="match status" value="1"/>
</dbReference>
<feature type="transmembrane region" description="Helical" evidence="9">
    <location>
        <begin position="36"/>
        <end position="52"/>
    </location>
</feature>
<dbReference type="Pfam" id="PF00753">
    <property type="entry name" value="Lactamase_B"/>
    <property type="match status" value="1"/>
</dbReference>
<feature type="transmembrane region" description="Helical" evidence="9">
    <location>
        <begin position="390"/>
        <end position="409"/>
    </location>
</feature>
<dbReference type="Pfam" id="PF03772">
    <property type="entry name" value="Competence"/>
    <property type="match status" value="1"/>
</dbReference>
<accession>A0A5R9GNM3</accession>
<comment type="subcellular location">
    <subcellularLocation>
        <location evidence="1">Cell membrane</location>
        <topology evidence="1">Multi-pass membrane protein</topology>
    </subcellularLocation>
</comment>
<protein>
    <submittedName>
        <fullName evidence="11">DNA internalization-related competence protein ComEC/Rec2</fullName>
    </submittedName>
</protein>
<comment type="catalytic activity">
    <reaction evidence="8">
        <text>3',5'-cyclic UMP + H2O = UMP + H(+)</text>
        <dbReference type="Rhea" id="RHEA:70575"/>
        <dbReference type="ChEBI" id="CHEBI:15377"/>
        <dbReference type="ChEBI" id="CHEBI:15378"/>
        <dbReference type="ChEBI" id="CHEBI:57865"/>
        <dbReference type="ChEBI" id="CHEBI:184387"/>
    </reaction>
    <physiologicalReaction direction="left-to-right" evidence="8">
        <dbReference type="Rhea" id="RHEA:70576"/>
    </physiologicalReaction>
</comment>
<feature type="transmembrane region" description="Helical" evidence="9">
    <location>
        <begin position="513"/>
        <end position="532"/>
    </location>
</feature>
<reference evidence="11 12" key="1">
    <citation type="submission" date="2019-05" db="EMBL/GenBank/DDBJ databases">
        <authorList>
            <person name="Narsing Rao M.P."/>
            <person name="Li W.J."/>
        </authorList>
    </citation>
    <scope>NUCLEOTIDE SEQUENCE [LARGE SCALE GENOMIC DNA]</scope>
    <source>
        <strain evidence="11 12">SYSU_K30003</strain>
    </source>
</reference>
<dbReference type="CDD" id="cd07731">
    <property type="entry name" value="ComA-like_MBL-fold"/>
    <property type="match status" value="1"/>
</dbReference>
<evidence type="ECO:0000313" key="11">
    <source>
        <dbReference type="EMBL" id="TLS53715.1"/>
    </source>
</evidence>
<feature type="transmembrane region" description="Helical" evidence="9">
    <location>
        <begin position="289"/>
        <end position="311"/>
    </location>
</feature>
<keyword evidence="4 9" id="KW-1133">Transmembrane helix</keyword>
<dbReference type="InterPro" id="IPR035681">
    <property type="entry name" value="ComA-like_MBL"/>
</dbReference>
<dbReference type="NCBIfam" id="TIGR00361">
    <property type="entry name" value="ComEC_Rec2"/>
    <property type="match status" value="1"/>
</dbReference>
<dbReference type="Proteomes" id="UP000309676">
    <property type="component" value="Unassembled WGS sequence"/>
</dbReference>
<dbReference type="PANTHER" id="PTHR30619">
    <property type="entry name" value="DNA INTERNALIZATION/COMPETENCE PROTEIN COMEC/REC2"/>
    <property type="match status" value="1"/>
</dbReference>
<keyword evidence="5 9" id="KW-0472">Membrane</keyword>
<dbReference type="InterPro" id="IPR052159">
    <property type="entry name" value="Competence_DNA_uptake"/>
</dbReference>
<feature type="transmembrane region" description="Helical" evidence="9">
    <location>
        <begin position="58"/>
        <end position="75"/>
    </location>
</feature>
<organism evidence="11 12">
    <name type="scientific">Paenibacillus antri</name>
    <dbReference type="NCBI Taxonomy" id="2582848"/>
    <lineage>
        <taxon>Bacteria</taxon>
        <taxon>Bacillati</taxon>
        <taxon>Bacillota</taxon>
        <taxon>Bacilli</taxon>
        <taxon>Bacillales</taxon>
        <taxon>Paenibacillaceae</taxon>
        <taxon>Paenibacillus</taxon>
    </lineage>
</organism>
<sequence>MKHMRRLPILDRRRRFFVYRRRSAEGGEDRMHIRRPLLWICVGWLGGMTIASRFDAGWIAFGGLTTALFVLLWAGTHHRRNVLTACAVAAAFAIGGGWFERYDASNTTAIPFPDKAEEDVVLSGVIRTKPETDGDRATFDLKVERMTARGQTAALPKEVVKVYVYFETEEERNRAAGWARGDRATVTGTIRRPLPAVNFGGFDYREYLRRQHIHWTATAEGLASVERFEAADWSVPRVLSYVDRVRDGMGARIAAAYDEPVAGFMKGLVLGIREDLDPAKYQAFSQVGLTHILAISGLNVAIYVGAILWLLGRLPLTRETRLVAAIAAVPVYVLLTGASPSVVRAGIMAMIALYAARRRLLKDGMNVLAAAALVMLAWNPYFLYDVSFQLSFAVTAGIMLGTPLMNRLVRIDRPALQSAVSVTVIAQCISFPLTVAYFNAFSVLSFPANFVIVPLFSLGIMPLGSIAMLLSYLWPGGAGALAYVAELLTSLSFRLVTWMSGYDDASSIWATPPLWWIGVYYASLFTLLAAAADKLPFGNGRGPGLGFERGVLERLTAIFRRRTVLVPACAAAYAGALLYAYAPNAFDRTAVVSFLDVGQGDAIYIRTPYGKHIVIDGGGTVRFGKPGEEWRLRKDPFEVGADVVVPLLRKRGVQRIDALLMSHGDADHIGGLRAVVDSIPVKRVFFNGTAKEGETSEALFRAIVAKRIPLTAAYEGMIVRADPATELRILYPKPSEGTELFVLDDQNERSVVLLMKVYEKTFLFAGDIGAAEEAAIAEALRSERAAFPSSPSGIDVLKVAHHGSKTSTTEAWLEATKPSIAVVSAGRNNVYGHPHPTVMERLREAGIVTFRTDRHGEVQFRITPEGWEARTKLTP</sequence>
<feature type="domain" description="Metallo-beta-lactamase" evidence="10">
    <location>
        <begin position="599"/>
        <end position="827"/>
    </location>
</feature>
<comment type="caution">
    <text evidence="11">The sequence shown here is derived from an EMBL/GenBank/DDBJ whole genome shotgun (WGS) entry which is preliminary data.</text>
</comment>
<proteinExistence type="predicted"/>
<evidence type="ECO:0000259" key="10">
    <source>
        <dbReference type="SMART" id="SM00849"/>
    </source>
</evidence>
<dbReference type="Pfam" id="PF13567">
    <property type="entry name" value="DUF4131"/>
    <property type="match status" value="1"/>
</dbReference>
<evidence type="ECO:0000313" key="12">
    <source>
        <dbReference type="Proteomes" id="UP000309676"/>
    </source>
</evidence>
<dbReference type="AlphaFoldDB" id="A0A5R9GNM3"/>
<dbReference type="SMART" id="SM00849">
    <property type="entry name" value="Lactamase_B"/>
    <property type="match status" value="1"/>
</dbReference>
<dbReference type="InterPro" id="IPR001279">
    <property type="entry name" value="Metallo-B-lactamas"/>
</dbReference>
<name>A0A5R9GNM3_9BACL</name>
<evidence type="ECO:0000256" key="4">
    <source>
        <dbReference type="ARBA" id="ARBA00022989"/>
    </source>
</evidence>
<dbReference type="Gene3D" id="3.60.15.10">
    <property type="entry name" value="Ribonuclease Z/Hydroxyacylglutathione hydrolase-like"/>
    <property type="match status" value="1"/>
</dbReference>
<feature type="transmembrane region" description="Helical" evidence="9">
    <location>
        <begin position="367"/>
        <end position="384"/>
    </location>
</feature>
<comment type="catalytic activity">
    <reaction evidence="6">
        <text>3',5'-cyclic CMP + H2O = CMP + H(+)</text>
        <dbReference type="Rhea" id="RHEA:72675"/>
        <dbReference type="ChEBI" id="CHEBI:15377"/>
        <dbReference type="ChEBI" id="CHEBI:15378"/>
        <dbReference type="ChEBI" id="CHEBI:58003"/>
        <dbReference type="ChEBI" id="CHEBI:60377"/>
    </reaction>
    <physiologicalReaction direction="left-to-right" evidence="6">
        <dbReference type="Rhea" id="RHEA:72676"/>
    </physiologicalReaction>
</comment>
<dbReference type="InterPro" id="IPR004477">
    <property type="entry name" value="ComEC_N"/>
</dbReference>
<keyword evidence="3 9" id="KW-0812">Transmembrane</keyword>
<keyword evidence="2" id="KW-1003">Cell membrane</keyword>